<evidence type="ECO:0008006" key="3">
    <source>
        <dbReference type="Google" id="ProtNLM"/>
    </source>
</evidence>
<organism evidence="1 2">
    <name type="scientific">Methylomonas methanica</name>
    <dbReference type="NCBI Taxonomy" id="421"/>
    <lineage>
        <taxon>Bacteria</taxon>
        <taxon>Pseudomonadati</taxon>
        <taxon>Pseudomonadota</taxon>
        <taxon>Gammaproteobacteria</taxon>
        <taxon>Methylococcales</taxon>
        <taxon>Methylococcaceae</taxon>
        <taxon>Methylomonas</taxon>
    </lineage>
</organism>
<proteinExistence type="predicted"/>
<dbReference type="Proteomes" id="UP000077763">
    <property type="component" value="Unassembled WGS sequence"/>
</dbReference>
<evidence type="ECO:0000313" key="2">
    <source>
        <dbReference type="Proteomes" id="UP000077763"/>
    </source>
</evidence>
<dbReference type="Gene3D" id="1.10.30.50">
    <property type="match status" value="1"/>
</dbReference>
<dbReference type="AlphaFoldDB" id="A0A177MVD2"/>
<name>A0A177MVD2_METMH</name>
<sequence length="286" mass="32110">MNKIQLPDHDDYKALFELARNSQIKSYPKLLAEEAEIIASYTNYLRNNGNASIIQPKNIEDDIAAFLRHHYESPPKELSFIRKLRKSSAHKVCAMCGSFGSETLDHVLPRASYPEFSIFAANLVPACPCNSLRSEDITGTSAEERILHPYFDDCLADRLLAARIDPPFGEAPSIALEICIPPTEPLYPAVKFHVSATVQKTAILGHLDSMWASLWRRPPDIIPTLEDGTPVTALNIERAIQRELSRLDSVHDSRNNWDSIFMAGLENEQLIDWLVNHINNGPPTLL</sequence>
<accession>A0A177MVD2</accession>
<dbReference type="RefSeq" id="WP_064035162.1">
    <property type="nucleotide sequence ID" value="NZ_LUUH01000001.1"/>
</dbReference>
<dbReference type="EMBL" id="LUUH01000001">
    <property type="protein sequence ID" value="OAI09666.1"/>
    <property type="molecule type" value="Genomic_DNA"/>
</dbReference>
<reference evidence="2" key="1">
    <citation type="submission" date="2016-03" db="EMBL/GenBank/DDBJ databases">
        <authorList>
            <person name="Heylen K."/>
            <person name="De Vos P."/>
            <person name="Vekeman B."/>
        </authorList>
    </citation>
    <scope>NUCLEOTIDE SEQUENCE [LARGE SCALE GENOMIC DNA]</scope>
    <source>
        <strain evidence="2">R-45371</strain>
    </source>
</reference>
<evidence type="ECO:0000313" key="1">
    <source>
        <dbReference type="EMBL" id="OAI09666.1"/>
    </source>
</evidence>
<protein>
    <recommendedName>
        <fullName evidence="3">HNH endonuclease</fullName>
    </recommendedName>
</protein>
<comment type="caution">
    <text evidence="1">The sequence shown here is derived from an EMBL/GenBank/DDBJ whole genome shotgun (WGS) entry which is preliminary data.</text>
</comment>
<gene>
    <name evidence="1" type="ORF">A1353_00030</name>
</gene>